<organism evidence="1 2">
    <name type="scientific">Candidatus Mediterraneibacter faecavium</name>
    <dbReference type="NCBI Taxonomy" id="2838668"/>
    <lineage>
        <taxon>Bacteria</taxon>
        <taxon>Bacillati</taxon>
        <taxon>Bacillota</taxon>
        <taxon>Clostridia</taxon>
        <taxon>Lachnospirales</taxon>
        <taxon>Lachnospiraceae</taxon>
        <taxon>Mediterraneibacter</taxon>
    </lineage>
</organism>
<protein>
    <submittedName>
        <fullName evidence="1">CotH kinase family protein</fullName>
    </submittedName>
</protein>
<dbReference type="PANTHER" id="PTHR40050">
    <property type="entry name" value="INNER SPORE COAT PROTEIN H"/>
    <property type="match status" value="1"/>
</dbReference>
<reference evidence="1" key="2">
    <citation type="submission" date="2021-04" db="EMBL/GenBank/DDBJ databases">
        <authorList>
            <person name="Gilroy R."/>
        </authorList>
    </citation>
    <scope>NUCLEOTIDE SEQUENCE</scope>
    <source>
        <strain evidence="1">CHK196-7946</strain>
    </source>
</reference>
<dbReference type="InterPro" id="IPR014867">
    <property type="entry name" value="Spore_coat_CotH_CotH2/3/7"/>
</dbReference>
<dbReference type="GO" id="GO:0016301">
    <property type="term" value="F:kinase activity"/>
    <property type="evidence" value="ECO:0007669"/>
    <property type="project" value="UniProtKB-KW"/>
</dbReference>
<dbReference type="Pfam" id="PF08757">
    <property type="entry name" value="CotH"/>
    <property type="match status" value="1"/>
</dbReference>
<comment type="caution">
    <text evidence="1">The sequence shown here is derived from an EMBL/GenBank/DDBJ whole genome shotgun (WGS) entry which is preliminary data.</text>
</comment>
<name>A0A9D2QCI6_9FIRM</name>
<dbReference type="Proteomes" id="UP000823902">
    <property type="component" value="Unassembled WGS sequence"/>
</dbReference>
<keyword evidence="1" id="KW-0418">Kinase</keyword>
<proteinExistence type="predicted"/>
<dbReference type="PROSITE" id="PS51257">
    <property type="entry name" value="PROKAR_LIPOPROTEIN"/>
    <property type="match status" value="1"/>
</dbReference>
<dbReference type="PANTHER" id="PTHR40050:SF1">
    <property type="entry name" value="INNER SPORE COAT PROTEIN H"/>
    <property type="match status" value="1"/>
</dbReference>
<dbReference type="AlphaFoldDB" id="A0A9D2QCI6"/>
<reference evidence="1" key="1">
    <citation type="journal article" date="2021" name="PeerJ">
        <title>Extensive microbial diversity within the chicken gut microbiome revealed by metagenomics and culture.</title>
        <authorList>
            <person name="Gilroy R."/>
            <person name="Ravi A."/>
            <person name="Getino M."/>
            <person name="Pursley I."/>
            <person name="Horton D.L."/>
            <person name="Alikhan N.F."/>
            <person name="Baker D."/>
            <person name="Gharbi K."/>
            <person name="Hall N."/>
            <person name="Watson M."/>
            <person name="Adriaenssens E.M."/>
            <person name="Foster-Nyarko E."/>
            <person name="Jarju S."/>
            <person name="Secka A."/>
            <person name="Antonio M."/>
            <person name="Oren A."/>
            <person name="Chaudhuri R.R."/>
            <person name="La Ragione R."/>
            <person name="Hildebrand F."/>
            <person name="Pallen M.J."/>
        </authorList>
    </citation>
    <scope>NUCLEOTIDE SEQUENCE</scope>
    <source>
        <strain evidence="1">CHK196-7946</strain>
    </source>
</reference>
<sequence length="467" mass="53608">MLKHKYTDQICIVIAAAACIIASLFLAGDKLGITPVSSTPEYSVKIFDDSYVHRIDIQIGDWDKFLEDAPEEEYVECDVEIDGELFASVGLRAKGNNSRRLVEEYGLDRYSLKIEFDHFQDGNTYYGLDKMSLDSSFQDNSYLKNYMTYDMMRFMGVPSPLCSYVQVTVNEKDWGLFLAVEEPEEAFARRNFGADHGMLYKPDYRSLEDANNDVALKYTTDNPEDYDNIFRHAKFDCTESDQQRLIRALKVLSEGHGTELQSAVDVDEVLRYFTVQVFVVNLDSYLGKTGHNYFLYEEDGIIRILPWDYNLAFATYSLGMSDPVNDAGLYVNYPIDTPAAGEVMLNRPLYHNLMKTEEYFTRYHGYFDHFMENYFENGYFEKKVAETTRMIAPYVEKDPTAFCSYEDYLTGVETFAKFCLLRSESVRGQLDGTIPSTISGQEADMGNRIDASEVWLPDMGEIADLRE</sequence>
<gene>
    <name evidence="1" type="ORF">H9697_13105</name>
</gene>
<evidence type="ECO:0000313" key="1">
    <source>
        <dbReference type="EMBL" id="HJC75859.1"/>
    </source>
</evidence>
<dbReference type="EMBL" id="DWVY01000066">
    <property type="protein sequence ID" value="HJC75859.1"/>
    <property type="molecule type" value="Genomic_DNA"/>
</dbReference>
<accession>A0A9D2QCI6</accession>
<evidence type="ECO:0000313" key="2">
    <source>
        <dbReference type="Proteomes" id="UP000823902"/>
    </source>
</evidence>
<keyword evidence="1" id="KW-0808">Transferase</keyword>